<proteinExistence type="predicted"/>
<protein>
    <submittedName>
        <fullName evidence="2">Uncharacterized protein</fullName>
    </submittedName>
</protein>
<keyword evidence="1" id="KW-0812">Transmembrane</keyword>
<gene>
    <name evidence="2" type="ORF">AFUS01_LOCUS34015</name>
</gene>
<keyword evidence="3" id="KW-1185">Reference proteome</keyword>
<reference evidence="2" key="1">
    <citation type="submission" date="2021-06" db="EMBL/GenBank/DDBJ databases">
        <authorList>
            <person name="Hodson N. C."/>
            <person name="Mongue J. A."/>
            <person name="Jaron S. K."/>
        </authorList>
    </citation>
    <scope>NUCLEOTIDE SEQUENCE</scope>
</reference>
<dbReference type="EMBL" id="CAJVCH010530700">
    <property type="protein sequence ID" value="CAG7823823.1"/>
    <property type="molecule type" value="Genomic_DNA"/>
</dbReference>
<name>A0A8J2KZS9_9HEXA</name>
<evidence type="ECO:0000313" key="3">
    <source>
        <dbReference type="Proteomes" id="UP000708208"/>
    </source>
</evidence>
<dbReference type="AlphaFoldDB" id="A0A8J2KZS9"/>
<sequence length="248" mass="29404">MVYASFYESAVVHPEDDSPRSFKDLAERNYRLLIDDPFIHWLFNDETVSDFKNGSYLCTLRETAVTKTNFSNAKDVISYISNNRKFVSCHLSRILEEAAKVFTWKRRSGRCPCRIKYQLLYIKNIYWRFDGSLARIFYDYVNRLVSTGFTAIYDEYDSIHLRLLNEREYLREWGVSQFDEYPHWEVPIEPFVFSLKSTEALSVLMMFIVGLVSCVILLIYEMGKDLGRNLICEIIKRYNDVRSRSRMT</sequence>
<feature type="transmembrane region" description="Helical" evidence="1">
    <location>
        <begin position="200"/>
        <end position="220"/>
    </location>
</feature>
<organism evidence="2 3">
    <name type="scientific">Allacma fusca</name>
    <dbReference type="NCBI Taxonomy" id="39272"/>
    <lineage>
        <taxon>Eukaryota</taxon>
        <taxon>Metazoa</taxon>
        <taxon>Ecdysozoa</taxon>
        <taxon>Arthropoda</taxon>
        <taxon>Hexapoda</taxon>
        <taxon>Collembola</taxon>
        <taxon>Symphypleona</taxon>
        <taxon>Sminthuridae</taxon>
        <taxon>Allacma</taxon>
    </lineage>
</organism>
<accession>A0A8J2KZS9</accession>
<dbReference type="Proteomes" id="UP000708208">
    <property type="component" value="Unassembled WGS sequence"/>
</dbReference>
<evidence type="ECO:0000256" key="1">
    <source>
        <dbReference type="SAM" id="Phobius"/>
    </source>
</evidence>
<keyword evidence="1" id="KW-0472">Membrane</keyword>
<comment type="caution">
    <text evidence="2">The sequence shown here is derived from an EMBL/GenBank/DDBJ whole genome shotgun (WGS) entry which is preliminary data.</text>
</comment>
<keyword evidence="1" id="KW-1133">Transmembrane helix</keyword>
<evidence type="ECO:0000313" key="2">
    <source>
        <dbReference type="EMBL" id="CAG7823823.1"/>
    </source>
</evidence>